<dbReference type="GO" id="GO:0003677">
    <property type="term" value="F:DNA binding"/>
    <property type="evidence" value="ECO:0007669"/>
    <property type="project" value="UniProtKB-KW"/>
</dbReference>
<keyword evidence="6" id="KW-1185">Reference proteome</keyword>
<dbReference type="STRING" id="390807.SAMN04488095_1867"/>
<feature type="domain" description="HTH tetR-type" evidence="4">
    <location>
        <begin position="22"/>
        <end position="65"/>
    </location>
</feature>
<dbReference type="OrthoDB" id="9779746at2"/>
<dbReference type="SUPFAM" id="SSF46689">
    <property type="entry name" value="Homeodomain-like"/>
    <property type="match status" value="1"/>
</dbReference>
<evidence type="ECO:0000256" key="3">
    <source>
        <dbReference type="ARBA" id="ARBA00023163"/>
    </source>
</evidence>
<evidence type="ECO:0000313" key="5">
    <source>
        <dbReference type="EMBL" id="SFI97000.1"/>
    </source>
</evidence>
<keyword evidence="1" id="KW-0805">Transcription regulation</keyword>
<dbReference type="RefSeq" id="WP_092779538.1">
    <property type="nucleotide sequence ID" value="NZ_FORA01000002.1"/>
</dbReference>
<dbReference type="InterPro" id="IPR009057">
    <property type="entry name" value="Homeodomain-like_sf"/>
</dbReference>
<dbReference type="EMBL" id="FORA01000002">
    <property type="protein sequence ID" value="SFI97000.1"/>
    <property type="molecule type" value="Genomic_DNA"/>
</dbReference>
<proteinExistence type="predicted"/>
<dbReference type="Gene3D" id="1.10.10.60">
    <property type="entry name" value="Homeodomain-like"/>
    <property type="match status" value="1"/>
</dbReference>
<protein>
    <submittedName>
        <fullName evidence="5">Transcriptional regulator, TetR family</fullName>
    </submittedName>
</protein>
<evidence type="ECO:0000256" key="2">
    <source>
        <dbReference type="ARBA" id="ARBA00023125"/>
    </source>
</evidence>
<keyword evidence="2" id="KW-0238">DNA-binding</keyword>
<reference evidence="5 6" key="1">
    <citation type="submission" date="2016-10" db="EMBL/GenBank/DDBJ databases">
        <authorList>
            <person name="de Groot N.N."/>
        </authorList>
    </citation>
    <scope>NUCLEOTIDE SEQUENCE [LARGE SCALE GENOMIC DNA]</scope>
    <source>
        <strain evidence="5 6">DSM 19073</strain>
    </source>
</reference>
<dbReference type="AlphaFoldDB" id="A0A1I3MJR1"/>
<evidence type="ECO:0000256" key="1">
    <source>
        <dbReference type="ARBA" id="ARBA00023015"/>
    </source>
</evidence>
<evidence type="ECO:0000259" key="4">
    <source>
        <dbReference type="Pfam" id="PF00440"/>
    </source>
</evidence>
<gene>
    <name evidence="5" type="ORF">SAMN04488095_1867</name>
</gene>
<dbReference type="PANTHER" id="PTHR47506">
    <property type="entry name" value="TRANSCRIPTIONAL REGULATORY PROTEIN"/>
    <property type="match status" value="1"/>
</dbReference>
<keyword evidence="3" id="KW-0804">Transcription</keyword>
<dbReference type="InterPro" id="IPR001647">
    <property type="entry name" value="HTH_TetR"/>
</dbReference>
<dbReference type="PANTHER" id="PTHR47506:SF1">
    <property type="entry name" value="HTH-TYPE TRANSCRIPTIONAL REGULATOR YJDC"/>
    <property type="match status" value="1"/>
</dbReference>
<dbReference type="Proteomes" id="UP000199110">
    <property type="component" value="Unassembled WGS sequence"/>
</dbReference>
<name>A0A1I3MJR1_9RHOB</name>
<accession>A0A1I3MJR1</accession>
<dbReference type="Pfam" id="PF00440">
    <property type="entry name" value="TetR_N"/>
    <property type="match status" value="1"/>
</dbReference>
<sequence length="189" mass="19772">MAPIEKPCRGRPRTFDAEAGVDLALRAFARRGYDDVSVSDLCDALAIKPPSLYAAYGSKRALFDRAVARYGAASGQVYEEAISGASDLADLRRRVLLAALDLYLRDGGVGCLVLGTLGSTGDSALRDDLGAIVAARRAAMMARAMELGADADTARAEVSAISVAMMGLSAAARSGMDDQTLRTAALRLI</sequence>
<organism evidence="5 6">
    <name type="scientific">Jannaschia pohangensis</name>
    <dbReference type="NCBI Taxonomy" id="390807"/>
    <lineage>
        <taxon>Bacteria</taxon>
        <taxon>Pseudomonadati</taxon>
        <taxon>Pseudomonadota</taxon>
        <taxon>Alphaproteobacteria</taxon>
        <taxon>Rhodobacterales</taxon>
        <taxon>Roseobacteraceae</taxon>
        <taxon>Jannaschia</taxon>
    </lineage>
</organism>
<evidence type="ECO:0000313" key="6">
    <source>
        <dbReference type="Proteomes" id="UP000199110"/>
    </source>
</evidence>